<keyword evidence="5 9" id="KW-0378">Hydrolase</keyword>
<proteinExistence type="inferred from homology"/>
<dbReference type="Proteomes" id="UP001499951">
    <property type="component" value="Unassembled WGS sequence"/>
</dbReference>
<organism evidence="9 10">
    <name type="scientific">Rhizomicrobium electricum</name>
    <dbReference type="NCBI Taxonomy" id="480070"/>
    <lineage>
        <taxon>Bacteria</taxon>
        <taxon>Pseudomonadati</taxon>
        <taxon>Pseudomonadota</taxon>
        <taxon>Alphaproteobacteria</taxon>
        <taxon>Micropepsales</taxon>
        <taxon>Micropepsaceae</taxon>
        <taxon>Rhizomicrobium</taxon>
    </lineage>
</organism>
<keyword evidence="4" id="KW-0732">Signal</keyword>
<comment type="caution">
    <text evidence="9">The sequence shown here is derived from an EMBL/GenBank/DDBJ whole genome shotgun (WGS) entry which is preliminary data.</text>
</comment>
<dbReference type="PANTHER" id="PTHR33938:SF15">
    <property type="entry name" value="FERULOYL ESTERASE B-RELATED"/>
    <property type="match status" value="1"/>
</dbReference>
<gene>
    <name evidence="9" type="ORF">GCM10008942_07950</name>
</gene>
<evidence type="ECO:0000256" key="2">
    <source>
        <dbReference type="ARBA" id="ARBA00022487"/>
    </source>
</evidence>
<dbReference type="InterPro" id="IPR029058">
    <property type="entry name" value="AB_hydrolase_fold"/>
</dbReference>
<name>A0ABP3PEN0_9PROT</name>
<accession>A0ABP3PEN0</accession>
<evidence type="ECO:0000256" key="4">
    <source>
        <dbReference type="ARBA" id="ARBA00022729"/>
    </source>
</evidence>
<evidence type="ECO:0000313" key="10">
    <source>
        <dbReference type="Proteomes" id="UP001499951"/>
    </source>
</evidence>
<sequence>MRILSAKAQAAGATVDLGFGGMKSGPLPAHCEITGITGERVGIDGDHYAIRFHLRLPEDWNGRFFFEGGGGTDGNLGSALGSVGFGRPPALAQGYAVVSGDSGHSNELNADPANGGPSAFGRDPEARANYGHAALKVTYDAARALIGRFYSRQPVRSYFAGCSKGGQEGLAFAERYPDAFDGILVGAPGMSLPKAALGHPWTVQAFAAAAGGKSKSVTPEQLAATFTDDDLKLARQAVLAACDTDDGLKDGIIGTVGQCSAKRVDAELHKLQCKGAKSASCLGKPQIAALDKFFAGPSNRKGEALYASFPWDGGLADGGWRMWTIGAPAGSSGPGMTSIAVSMGAGTLSEIFSTPPRVLPPGPQAAMDYLMAYDFDRDAPAIFATSAAFPRSAWEDINARSPNLDAFAGHGGKLIVYHGGSDPVFSLNDTLAWWREADARMNGNAASTVRVFPVPGMGHCAGGPATDRFDGFSALVHWVEQGAASDRIEASAGPATPWPGRKRPLCPYPAVPRYDGKGDIEKAESFVCTAPAK</sequence>
<evidence type="ECO:0000256" key="6">
    <source>
        <dbReference type="ARBA" id="ARBA00022837"/>
    </source>
</evidence>
<feature type="region of interest" description="Disordered" evidence="8">
    <location>
        <begin position="103"/>
        <end position="123"/>
    </location>
</feature>
<keyword evidence="6" id="KW-0106">Calcium</keyword>
<dbReference type="PANTHER" id="PTHR33938">
    <property type="entry name" value="FERULOYL ESTERASE B-RELATED"/>
    <property type="match status" value="1"/>
</dbReference>
<evidence type="ECO:0000256" key="3">
    <source>
        <dbReference type="ARBA" id="ARBA00022723"/>
    </source>
</evidence>
<dbReference type="GO" id="GO:0016787">
    <property type="term" value="F:hydrolase activity"/>
    <property type="evidence" value="ECO:0007669"/>
    <property type="project" value="UniProtKB-KW"/>
</dbReference>
<comment type="similarity">
    <text evidence="1">Belongs to the tannase family.</text>
</comment>
<protein>
    <submittedName>
        <fullName evidence="9">Tannase/feruloyl esterase family alpha/beta hydrolase</fullName>
    </submittedName>
</protein>
<evidence type="ECO:0000256" key="7">
    <source>
        <dbReference type="ARBA" id="ARBA00023157"/>
    </source>
</evidence>
<reference evidence="10" key="1">
    <citation type="journal article" date="2019" name="Int. J. Syst. Evol. Microbiol.">
        <title>The Global Catalogue of Microorganisms (GCM) 10K type strain sequencing project: providing services to taxonomists for standard genome sequencing and annotation.</title>
        <authorList>
            <consortium name="The Broad Institute Genomics Platform"/>
            <consortium name="The Broad Institute Genome Sequencing Center for Infectious Disease"/>
            <person name="Wu L."/>
            <person name="Ma J."/>
        </authorList>
    </citation>
    <scope>NUCLEOTIDE SEQUENCE [LARGE SCALE GENOMIC DNA]</scope>
    <source>
        <strain evidence="10">JCM 15089</strain>
    </source>
</reference>
<evidence type="ECO:0000256" key="1">
    <source>
        <dbReference type="ARBA" id="ARBA00006249"/>
    </source>
</evidence>
<keyword evidence="7" id="KW-1015">Disulfide bond</keyword>
<keyword evidence="10" id="KW-1185">Reference proteome</keyword>
<dbReference type="EMBL" id="BAAADD010000002">
    <property type="protein sequence ID" value="GAA0561923.1"/>
    <property type="molecule type" value="Genomic_DNA"/>
</dbReference>
<evidence type="ECO:0000256" key="5">
    <source>
        <dbReference type="ARBA" id="ARBA00022801"/>
    </source>
</evidence>
<keyword evidence="2" id="KW-0719">Serine esterase</keyword>
<dbReference type="Pfam" id="PF07519">
    <property type="entry name" value="Tannase"/>
    <property type="match status" value="1"/>
</dbReference>
<dbReference type="Gene3D" id="3.40.50.1820">
    <property type="entry name" value="alpha/beta hydrolase"/>
    <property type="match status" value="1"/>
</dbReference>
<dbReference type="SUPFAM" id="SSF53474">
    <property type="entry name" value="alpha/beta-Hydrolases"/>
    <property type="match status" value="1"/>
</dbReference>
<dbReference type="InterPro" id="IPR011118">
    <property type="entry name" value="Tannase/feruloyl_esterase"/>
</dbReference>
<evidence type="ECO:0000313" key="9">
    <source>
        <dbReference type="EMBL" id="GAA0561923.1"/>
    </source>
</evidence>
<evidence type="ECO:0000256" key="8">
    <source>
        <dbReference type="SAM" id="MobiDB-lite"/>
    </source>
</evidence>
<keyword evidence="3" id="KW-0479">Metal-binding</keyword>